<dbReference type="Proteomes" id="UP000005388">
    <property type="component" value="Unassembled WGS sequence"/>
</dbReference>
<dbReference type="InterPro" id="IPR036812">
    <property type="entry name" value="NAD(P)_OxRdtase_dom_sf"/>
</dbReference>
<proteinExistence type="predicted"/>
<dbReference type="PANTHER" id="PTHR43364:SF1">
    <property type="entry name" value="OXIDOREDUCTASE YDHF"/>
    <property type="match status" value="1"/>
</dbReference>
<organism evidence="2 3">
    <name type="scientific">Streptococcus urinalis 2285-97</name>
    <dbReference type="NCBI Taxonomy" id="764291"/>
    <lineage>
        <taxon>Bacteria</taxon>
        <taxon>Bacillati</taxon>
        <taxon>Bacillota</taxon>
        <taxon>Bacilli</taxon>
        <taxon>Lactobacillales</taxon>
        <taxon>Streptococcaceae</taxon>
        <taxon>Streptococcus</taxon>
    </lineage>
</organism>
<dbReference type="Gene3D" id="3.20.20.100">
    <property type="entry name" value="NADP-dependent oxidoreductase domain"/>
    <property type="match status" value="1"/>
</dbReference>
<evidence type="ECO:0000313" key="3">
    <source>
        <dbReference type="Proteomes" id="UP000005388"/>
    </source>
</evidence>
<dbReference type="AlphaFoldDB" id="G5KCX3"/>
<name>G5KCX3_9STRE</name>
<protein>
    <submittedName>
        <fullName evidence="2">Oxidoreductase, aldo/keto reductase family protein</fullName>
    </submittedName>
</protein>
<dbReference type="InterPro" id="IPR050523">
    <property type="entry name" value="AKR_Detox_Biosynth"/>
</dbReference>
<comment type="caution">
    <text evidence="2">The sequence shown here is derived from an EMBL/GenBank/DDBJ whole genome shotgun (WGS) entry which is preliminary data.</text>
</comment>
<keyword evidence="3" id="KW-1185">Reference proteome</keyword>
<dbReference type="PANTHER" id="PTHR43364">
    <property type="entry name" value="NADH-SPECIFIC METHYLGLYOXAL REDUCTASE-RELATED"/>
    <property type="match status" value="1"/>
</dbReference>
<accession>G5KCX3</accession>
<evidence type="ECO:0000313" key="2">
    <source>
        <dbReference type="EMBL" id="EHJ57610.1"/>
    </source>
</evidence>
<dbReference type="EMBL" id="AEUZ02000001">
    <property type="protein sequence ID" value="EHJ57610.1"/>
    <property type="molecule type" value="Genomic_DNA"/>
</dbReference>
<dbReference type="GO" id="GO:0005829">
    <property type="term" value="C:cytosol"/>
    <property type="evidence" value="ECO:0007669"/>
    <property type="project" value="TreeGrafter"/>
</dbReference>
<feature type="domain" description="NADP-dependent oxidoreductase" evidence="1">
    <location>
        <begin position="15"/>
        <end position="296"/>
    </location>
</feature>
<dbReference type="RefSeq" id="WP_006740311.1">
    <property type="nucleotide sequence ID" value="NZ_AEUZ02000001.1"/>
</dbReference>
<dbReference type="eggNOG" id="COG4989">
    <property type="taxonomic scope" value="Bacteria"/>
</dbReference>
<evidence type="ECO:0000259" key="1">
    <source>
        <dbReference type="Pfam" id="PF00248"/>
    </source>
</evidence>
<dbReference type="CDD" id="cd19092">
    <property type="entry name" value="AKR_BsYcsN_EcYdhF-like"/>
    <property type="match status" value="1"/>
</dbReference>
<dbReference type="STRING" id="764291.STRUR_1795"/>
<dbReference type="InterPro" id="IPR023210">
    <property type="entry name" value="NADP_OxRdtase_dom"/>
</dbReference>
<reference evidence="2 3" key="1">
    <citation type="journal article" date="2014" name="Int. J. Syst. Evol. Microbiol.">
        <title>Phylogenomics and the dynamic genome evolution of the genus Streptococcus.</title>
        <authorList>
            <consortium name="The Broad Institute Genome Sequencing Platform"/>
            <person name="Richards V.P."/>
            <person name="Palmer S.R."/>
            <person name="Pavinski Bitar P.D."/>
            <person name="Qin X."/>
            <person name="Weinstock G.M."/>
            <person name="Highlander S.K."/>
            <person name="Town C.D."/>
            <person name="Burne R.A."/>
            <person name="Stanhope M.J."/>
        </authorList>
    </citation>
    <scope>NUCLEOTIDE SEQUENCE [LARGE SCALE GENOMIC DNA]</scope>
    <source>
        <strain evidence="2 3">2285-97</strain>
    </source>
</reference>
<sequence>MKTQLIGQTDLEVSRIALGCMRMASLDTNAAVKVINSSFDNGINFIDHADIYGGGESEITFAKALKETNISRDQLFIQSKCGIRQGYFDFSKEHIVTSVDGILTRLGMDYLDFLVLHRPDTLVEPDEVAEAFSMLKKSGKVRHFGVSNQNRFQIELLQSYLEEPLAVNQLQLSPAHTPMFDSGFNVNMKNQASVDHENGIVDYCRLKKMTIQAWSPFQIDLEKGLFSGNSEYKELNQTISKYAEKYHVSDEAIIIAWILRYPAKMQAIIGSMNPERIAKISKAYDVNLERSEWYDIYRSAGNQLP</sequence>
<dbReference type="Pfam" id="PF00248">
    <property type="entry name" value="Aldo_ket_red"/>
    <property type="match status" value="1"/>
</dbReference>
<dbReference type="SUPFAM" id="SSF51430">
    <property type="entry name" value="NAD(P)-linked oxidoreductase"/>
    <property type="match status" value="1"/>
</dbReference>
<gene>
    <name evidence="2" type="ORF">STRUR_1795</name>
</gene>